<dbReference type="CDD" id="cd18796">
    <property type="entry name" value="SF2_C_LHR"/>
    <property type="match status" value="1"/>
</dbReference>
<evidence type="ECO:0000256" key="1">
    <source>
        <dbReference type="ARBA" id="ARBA00022741"/>
    </source>
</evidence>
<evidence type="ECO:0000256" key="3">
    <source>
        <dbReference type="ARBA" id="ARBA00022801"/>
    </source>
</evidence>
<dbReference type="PANTHER" id="PTHR47962:SF3">
    <property type="entry name" value="LARGE ATP-DEPENDENT HELICASE-RELATED PROTEIN"/>
    <property type="match status" value="1"/>
</dbReference>
<dbReference type="InterPro" id="IPR045628">
    <property type="entry name" value="Lhr_WH_dom"/>
</dbReference>
<accession>A0ABV7MC43</accession>
<keyword evidence="7" id="KW-0234">DNA repair</keyword>
<keyword evidence="12" id="KW-0436">Ligase</keyword>
<dbReference type="PROSITE" id="PS51194">
    <property type="entry name" value="HELICASE_CTER"/>
    <property type="match status" value="1"/>
</dbReference>
<gene>
    <name evidence="12" type="ORF">ACFONP_09895</name>
</gene>
<dbReference type="PANTHER" id="PTHR47962">
    <property type="entry name" value="ATP-DEPENDENT HELICASE LHR-RELATED-RELATED"/>
    <property type="match status" value="1"/>
</dbReference>
<evidence type="ECO:0000256" key="2">
    <source>
        <dbReference type="ARBA" id="ARBA00022763"/>
    </source>
</evidence>
<dbReference type="InterPro" id="IPR011545">
    <property type="entry name" value="DEAD/DEAH_box_helicase_dom"/>
</dbReference>
<feature type="domain" description="Helicase C-terminal" evidence="11">
    <location>
        <begin position="248"/>
        <end position="399"/>
    </location>
</feature>
<evidence type="ECO:0000259" key="10">
    <source>
        <dbReference type="PROSITE" id="PS51192"/>
    </source>
</evidence>
<evidence type="ECO:0000313" key="12">
    <source>
        <dbReference type="EMBL" id="MFC3303043.1"/>
    </source>
</evidence>
<dbReference type="InterPro" id="IPR001650">
    <property type="entry name" value="Helicase_C-like"/>
</dbReference>
<dbReference type="PIRSF" id="PIRSF037307">
    <property type="entry name" value="Lhr-like_helic_prd"/>
    <property type="match status" value="1"/>
</dbReference>
<keyword evidence="2" id="KW-0227">DNA damage</keyword>
<dbReference type="InterPro" id="IPR026362">
    <property type="entry name" value="DEXH_lig_assoc"/>
</dbReference>
<dbReference type="SUPFAM" id="SSF52540">
    <property type="entry name" value="P-loop containing nucleoside triphosphate hydrolases"/>
    <property type="match status" value="1"/>
</dbReference>
<keyword evidence="13" id="KW-1185">Reference proteome</keyword>
<dbReference type="Pfam" id="PF00271">
    <property type="entry name" value="Helicase_C"/>
    <property type="match status" value="1"/>
</dbReference>
<dbReference type="InterPro" id="IPR027417">
    <property type="entry name" value="P-loop_NTPase"/>
</dbReference>
<dbReference type="Pfam" id="PF08494">
    <property type="entry name" value="DEAD_assoc"/>
    <property type="match status" value="1"/>
</dbReference>
<organism evidence="12 13">
    <name type="scientific">Parvularcula lutaonensis</name>
    <dbReference type="NCBI Taxonomy" id="491923"/>
    <lineage>
        <taxon>Bacteria</taxon>
        <taxon>Pseudomonadati</taxon>
        <taxon>Pseudomonadota</taxon>
        <taxon>Alphaproteobacteria</taxon>
        <taxon>Parvularculales</taxon>
        <taxon>Parvularculaceae</taxon>
        <taxon>Parvularcula</taxon>
    </lineage>
</organism>
<dbReference type="Pfam" id="PF19306">
    <property type="entry name" value="WHD_Lhr"/>
    <property type="match status" value="1"/>
</dbReference>
<evidence type="ECO:0000256" key="6">
    <source>
        <dbReference type="ARBA" id="ARBA00023125"/>
    </source>
</evidence>
<comment type="caution">
    <text evidence="12">The sequence shown here is derived from an EMBL/GenBank/DDBJ whole genome shotgun (WGS) entry which is preliminary data.</text>
</comment>
<evidence type="ECO:0000256" key="7">
    <source>
        <dbReference type="ARBA" id="ARBA00023204"/>
    </source>
</evidence>
<keyword evidence="4" id="KW-0347">Helicase</keyword>
<keyword evidence="6" id="KW-0238">DNA-binding</keyword>
<dbReference type="NCBIfam" id="TIGR04121">
    <property type="entry name" value="DEXH_lig_assoc"/>
    <property type="match status" value="1"/>
</dbReference>
<dbReference type="InterPro" id="IPR052511">
    <property type="entry name" value="ATP-dep_Helicase"/>
</dbReference>
<dbReference type="Proteomes" id="UP001595607">
    <property type="component" value="Unassembled WGS sequence"/>
</dbReference>
<dbReference type="InterPro" id="IPR013701">
    <property type="entry name" value="Lhr-like_DEAD/DEAH_assoc"/>
</dbReference>
<name>A0ABV7MC43_9PROT</name>
<dbReference type="PROSITE" id="PS51192">
    <property type="entry name" value="HELICASE_ATP_BIND_1"/>
    <property type="match status" value="1"/>
</dbReference>
<keyword evidence="8" id="KW-0413">Isomerase</keyword>
<dbReference type="Gene3D" id="3.40.50.300">
    <property type="entry name" value="P-loop containing nucleotide triphosphate hydrolases"/>
    <property type="match status" value="2"/>
</dbReference>
<sequence length="826" mass="91962">MAEHSAQEVLPERFQNWFAARGWHPRAHQLEILENSLNGRSTLLIAPTGGGKTLAGFLPSLVELSAAPKNERSLHTLYISPLKALAVDIARNLEAPVDEMGLPVAIESRTGDTIQSVRQRQRTAPPDILLTTPEQVSLLLAHPSAETLFSGLRCVILDELHALRKSKRGDLLSLDLARLWTLAPGMRTIGLSATVDDPVPLRRYLVPQDGTDEALADLVIGKGEVSPKVTVLTPDDDIPWSGHSGRHSFEKIYDLIRQHTTTLVFTNTRSQAEVCFQELWRMNEDALPIGLHHGSLDREQRERTEAAMAAGQLKAVVCTATLDMGIDWGAVDLCVCLGAPKGAARLVQRIGRSNHRMDEPSEAILVPANRFEVLECVAAKQAVDQGLLDGEPYNEGALDVLCQHIWGMAAAEPFFPDRLYEEVISAAPYRFLTRETFDEALDFVATGGYAMRAYDRFRRIVKMPDGRMRIKDARTAQLYRMNAGTIVELPVYNVRLGRMARKDGRPTVARGGRKLGTIEEWFLSQITPGDTFIFAGEMLRFEGVQNMDVYVTKSQADEPKIPSWQGAKFPLSSFLADSVRTMVSDPATWRALPGPVAEWLGLQEAKSYLPKPHELLIETFERGGKHYVVCYPFDGRIAHQSLGTLVTRRLERMGMQPLGFCPTEYALSVWMRKDPSSLDMNEVFEPDLLGEDLDLWLADAQLMKRTFRNCAMIAGMIERNHPGQEKSGRQVSFSAGLIYDVLREHQPDHILVKAAWNDAAAGFLDIRRLSDLLGRVSGHLVHKRLKRVSPLAVPVMMEAGRETIQAAANEAILEELEAELLQEMQG</sequence>
<keyword evidence="3" id="KW-0378">Hydrolase</keyword>
<proteinExistence type="inferred from homology"/>
<evidence type="ECO:0000259" key="11">
    <source>
        <dbReference type="PROSITE" id="PS51194"/>
    </source>
</evidence>
<evidence type="ECO:0000256" key="4">
    <source>
        <dbReference type="ARBA" id="ARBA00022806"/>
    </source>
</evidence>
<dbReference type="SMART" id="SM00487">
    <property type="entry name" value="DEXDc"/>
    <property type="match status" value="1"/>
</dbReference>
<dbReference type="EMBL" id="JBHRVA010000003">
    <property type="protein sequence ID" value="MFC3303043.1"/>
    <property type="molecule type" value="Genomic_DNA"/>
</dbReference>
<reference evidence="13" key="1">
    <citation type="journal article" date="2019" name="Int. J. Syst. Evol. Microbiol.">
        <title>The Global Catalogue of Microorganisms (GCM) 10K type strain sequencing project: providing services to taxonomists for standard genome sequencing and annotation.</title>
        <authorList>
            <consortium name="The Broad Institute Genomics Platform"/>
            <consortium name="The Broad Institute Genome Sequencing Center for Infectious Disease"/>
            <person name="Wu L."/>
            <person name="Ma J."/>
        </authorList>
    </citation>
    <scope>NUCLEOTIDE SEQUENCE [LARGE SCALE GENOMIC DNA]</scope>
    <source>
        <strain evidence="13">KCTC 22245</strain>
    </source>
</reference>
<feature type="domain" description="Helicase ATP-binding" evidence="10">
    <location>
        <begin position="33"/>
        <end position="213"/>
    </location>
</feature>
<evidence type="ECO:0000256" key="9">
    <source>
        <dbReference type="ARBA" id="ARBA00093467"/>
    </source>
</evidence>
<dbReference type="Pfam" id="PF00270">
    <property type="entry name" value="DEAD"/>
    <property type="match status" value="1"/>
</dbReference>
<comment type="similarity">
    <text evidence="9">Belongs to the Lhr helicase family. Lhr-Core subfamily.</text>
</comment>
<protein>
    <submittedName>
        <fullName evidence="12">Ligase-associated DNA damage response DEXH box helicase</fullName>
    </submittedName>
</protein>
<dbReference type="InterPro" id="IPR017170">
    <property type="entry name" value="Lhr-like"/>
</dbReference>
<dbReference type="SMART" id="SM00490">
    <property type="entry name" value="HELICc"/>
    <property type="match status" value="1"/>
</dbReference>
<evidence type="ECO:0000313" key="13">
    <source>
        <dbReference type="Proteomes" id="UP001595607"/>
    </source>
</evidence>
<keyword evidence="5" id="KW-0067">ATP-binding</keyword>
<dbReference type="GO" id="GO:0016874">
    <property type="term" value="F:ligase activity"/>
    <property type="evidence" value="ECO:0007669"/>
    <property type="project" value="UniProtKB-KW"/>
</dbReference>
<dbReference type="RefSeq" id="WP_189575202.1">
    <property type="nucleotide sequence ID" value="NZ_BMXU01000002.1"/>
</dbReference>
<keyword evidence="1" id="KW-0547">Nucleotide-binding</keyword>
<dbReference type="InterPro" id="IPR014001">
    <property type="entry name" value="Helicase_ATP-bd"/>
</dbReference>
<evidence type="ECO:0000256" key="5">
    <source>
        <dbReference type="ARBA" id="ARBA00022840"/>
    </source>
</evidence>
<evidence type="ECO:0000256" key="8">
    <source>
        <dbReference type="ARBA" id="ARBA00023235"/>
    </source>
</evidence>